<evidence type="ECO:0000313" key="4">
    <source>
        <dbReference type="EMBL" id="KAJ0201269.1"/>
    </source>
</evidence>
<feature type="transmembrane region" description="Helical" evidence="2">
    <location>
        <begin position="454"/>
        <end position="475"/>
    </location>
</feature>
<comment type="caution">
    <text evidence="4">The sequence shown here is derived from an EMBL/GenBank/DDBJ whole genome shotgun (WGS) entry which is preliminary data.</text>
</comment>
<dbReference type="PANTHER" id="PTHR46481:SF6">
    <property type="entry name" value="ZINC FINGER BED DOMAIN-CONTAINING PROTEIN RICESLEEPER 2-LIKE"/>
    <property type="match status" value="1"/>
</dbReference>
<organism evidence="4 5">
    <name type="scientific">Lactuca sativa</name>
    <name type="common">Garden lettuce</name>
    <dbReference type="NCBI Taxonomy" id="4236"/>
    <lineage>
        <taxon>Eukaryota</taxon>
        <taxon>Viridiplantae</taxon>
        <taxon>Streptophyta</taxon>
        <taxon>Embryophyta</taxon>
        <taxon>Tracheophyta</taxon>
        <taxon>Spermatophyta</taxon>
        <taxon>Magnoliopsida</taxon>
        <taxon>eudicotyledons</taxon>
        <taxon>Gunneridae</taxon>
        <taxon>Pentapetalae</taxon>
        <taxon>asterids</taxon>
        <taxon>campanulids</taxon>
        <taxon>Asterales</taxon>
        <taxon>Asteraceae</taxon>
        <taxon>Cichorioideae</taxon>
        <taxon>Cichorieae</taxon>
        <taxon>Lactucinae</taxon>
        <taxon>Lactuca</taxon>
    </lineage>
</organism>
<dbReference type="SUPFAM" id="SSF53098">
    <property type="entry name" value="Ribonuclease H-like"/>
    <property type="match status" value="1"/>
</dbReference>
<dbReference type="InterPro" id="IPR052035">
    <property type="entry name" value="ZnF_BED_domain_contain"/>
</dbReference>
<evidence type="ECO:0000259" key="3">
    <source>
        <dbReference type="Pfam" id="PF05699"/>
    </source>
</evidence>
<dbReference type="PANTHER" id="PTHR46481">
    <property type="entry name" value="ZINC FINGER BED DOMAIN-CONTAINING PROTEIN 4"/>
    <property type="match status" value="1"/>
</dbReference>
<dbReference type="GO" id="GO:0046983">
    <property type="term" value="F:protein dimerization activity"/>
    <property type="evidence" value="ECO:0007669"/>
    <property type="project" value="InterPro"/>
</dbReference>
<keyword evidence="2" id="KW-1133">Transmembrane helix</keyword>
<evidence type="ECO:0000256" key="2">
    <source>
        <dbReference type="SAM" id="Phobius"/>
    </source>
</evidence>
<sequence length="476" mass="53941">MISSNNGVMATRNPKLRDELLRCPSRICLTSDAWTSIVTDGYLSLTAHYADSSWVLQKRILNFSHFPPPHTGVAIAKNLGELIKSWGIEKKLFSITLDNATSNDLFHLRCCAHILNLIVQDGLKQIDVAVEKVRDSVKYIKGSTLRKDRFIQICSENLLDYKKALVQDVPTRWNSTYKMLSCALYYRLAFSHLSLSDSNFQTFPSSDEWDRVEKMCSFLKVFHDATLHFSGSLYPTSNLYFPQIFGIHLKLLYGEGSSQLKRVEEALFSLFDEYMQASRESGVGNVGGGSGSGDVNSRQASDGNDGGGSNHSILEEFDEYDNDEYDNDDMDSTKKVNCKYIFLSQELKELLPFTYLIFGNSNNIVASKSAFSLSGRVLNEYRSSMKPDIVEAVIYSRDWLFGEKVDTHVDIDKLTQNVMDMNIAEDKIEVEVHHKEENGVEELTLFFGRKKMGIVTITLVLELSMFVLMFSLNMFL</sequence>
<protein>
    <recommendedName>
        <fullName evidence="3">HAT C-terminal dimerisation domain-containing protein</fullName>
    </recommendedName>
</protein>
<feature type="domain" description="HAT C-terminal dimerisation" evidence="3">
    <location>
        <begin position="365"/>
        <end position="400"/>
    </location>
</feature>
<gene>
    <name evidence="4" type="ORF">LSAT_V11C600321100</name>
</gene>
<dbReference type="Proteomes" id="UP000235145">
    <property type="component" value="Unassembled WGS sequence"/>
</dbReference>
<dbReference type="Pfam" id="PF05699">
    <property type="entry name" value="Dimer_Tnp_hAT"/>
    <property type="match status" value="1"/>
</dbReference>
<keyword evidence="2" id="KW-0812">Transmembrane</keyword>
<feature type="region of interest" description="Disordered" evidence="1">
    <location>
        <begin position="282"/>
        <end position="313"/>
    </location>
</feature>
<keyword evidence="5" id="KW-1185">Reference proteome</keyword>
<proteinExistence type="predicted"/>
<accession>A0A9R1V9H0</accession>
<reference evidence="4 5" key="1">
    <citation type="journal article" date="2017" name="Nat. Commun.">
        <title>Genome assembly with in vitro proximity ligation data and whole-genome triplication in lettuce.</title>
        <authorList>
            <person name="Reyes-Chin-Wo S."/>
            <person name="Wang Z."/>
            <person name="Yang X."/>
            <person name="Kozik A."/>
            <person name="Arikit S."/>
            <person name="Song C."/>
            <person name="Xia L."/>
            <person name="Froenicke L."/>
            <person name="Lavelle D.O."/>
            <person name="Truco M.J."/>
            <person name="Xia R."/>
            <person name="Zhu S."/>
            <person name="Xu C."/>
            <person name="Xu H."/>
            <person name="Xu X."/>
            <person name="Cox K."/>
            <person name="Korf I."/>
            <person name="Meyers B.C."/>
            <person name="Michelmore R.W."/>
        </authorList>
    </citation>
    <scope>NUCLEOTIDE SEQUENCE [LARGE SCALE GENOMIC DNA]</scope>
    <source>
        <strain evidence="5">cv. Salinas</strain>
        <tissue evidence="4">Seedlings</tissue>
    </source>
</reference>
<dbReference type="AlphaFoldDB" id="A0A9R1V9H0"/>
<keyword evidence="2" id="KW-0472">Membrane</keyword>
<evidence type="ECO:0000313" key="5">
    <source>
        <dbReference type="Proteomes" id="UP000235145"/>
    </source>
</evidence>
<evidence type="ECO:0000256" key="1">
    <source>
        <dbReference type="SAM" id="MobiDB-lite"/>
    </source>
</evidence>
<dbReference type="InterPro" id="IPR012337">
    <property type="entry name" value="RNaseH-like_sf"/>
</dbReference>
<dbReference type="InterPro" id="IPR008906">
    <property type="entry name" value="HATC_C_dom"/>
</dbReference>
<name>A0A9R1V9H0_LACSA</name>
<feature type="compositionally biased region" description="Low complexity" evidence="1">
    <location>
        <begin position="293"/>
        <end position="303"/>
    </location>
</feature>
<dbReference type="EMBL" id="NBSK02000006">
    <property type="protein sequence ID" value="KAJ0201269.1"/>
    <property type="molecule type" value="Genomic_DNA"/>
</dbReference>